<feature type="transmembrane region" description="Helical" evidence="2">
    <location>
        <begin position="1171"/>
        <end position="1194"/>
    </location>
</feature>
<organism evidence="3 4">
    <name type="scientific">Cystoisospora suis</name>
    <dbReference type="NCBI Taxonomy" id="483139"/>
    <lineage>
        <taxon>Eukaryota</taxon>
        <taxon>Sar</taxon>
        <taxon>Alveolata</taxon>
        <taxon>Apicomplexa</taxon>
        <taxon>Conoidasida</taxon>
        <taxon>Coccidia</taxon>
        <taxon>Eucoccidiorida</taxon>
        <taxon>Eimeriorina</taxon>
        <taxon>Sarcocystidae</taxon>
        <taxon>Cystoisospora</taxon>
    </lineage>
</organism>
<comment type="caution">
    <text evidence="3">The sequence shown here is derived from an EMBL/GenBank/DDBJ whole genome shotgun (WGS) entry which is preliminary data.</text>
</comment>
<feature type="region of interest" description="Disordered" evidence="1">
    <location>
        <begin position="1"/>
        <end position="22"/>
    </location>
</feature>
<feature type="compositionally biased region" description="Low complexity" evidence="1">
    <location>
        <begin position="678"/>
        <end position="690"/>
    </location>
</feature>
<evidence type="ECO:0000313" key="4">
    <source>
        <dbReference type="Proteomes" id="UP000221165"/>
    </source>
</evidence>
<dbReference type="Proteomes" id="UP000221165">
    <property type="component" value="Unassembled WGS sequence"/>
</dbReference>
<dbReference type="RefSeq" id="XP_067927379.1">
    <property type="nucleotide sequence ID" value="XM_068060657.1"/>
</dbReference>
<sequence>MGSSSRRTHGDEREQDMTIDKSTKMVAYPSSRSVYKSDDIRVALFLVETHDQKSPSSAVMGPRPVDIPDLRLPSDEEEEEEEEEFSWFGAFAGPPRQPRRKARQNAGEYLTARNVRLALKLIEKAKPDLLFTSTPPFYQPPGAVSIFGFYAVGCNVINTAYLEIRRGNCNNFVSYRRHSFSSSSSHRSLGLNSEWTKAELLLRERAKEVPMACREMGVWERQGDLAAAMSRDRIPDGLEWWGGGGNKDIDLDQGTREEKRNRVEIQYKVPPEATDGEYCSVVFAKFDQDWRSQSNPEPRLPPQTHLARLRLEKDYYAHSSEGDSFVVGHQLWLFPRFLPALYPTVYTLGYPLVVRGDNIEGFARLHFLLPVSKPPSAKSRGRSQTTSPSRPSLSRASSSLIPVEILLNWGGNLNEKRFRLDPYTGELRHRHGKPPPLSITRVDISIRLSRSSLELPRGRFLLKIYEGGDLFHHALSQIFSTAEGQIEDEEANEEEGKAMSREKDASILLLSGKISTGPEAADDSETGYNSLVKGKRRGMIRRRLKSQTNHMNVSTPEYTASFVRIDPYNVRGSADVSVTSLLGRTLRVEWQSDNDMEDHEEIKEEKTQQEEEKKKVGIPEEKEEEKVSEERVVGYAVIGGSLHTPRIEQYVREQVKPSLHLSGQQHIAKKEEIRIHQNSSNSSSISSSSSETPHGNQGEHSVSSYVTSLVCVFRDEEGRDPSSLSKKEGGTQKGGVVHEEEKGDGKNVRKKDEEMTPTPSVEEKNKKMTDSTIPSVMKLSPAVQAADTLLQEIAGYLRLTFAIEGEPKRLEDQTKGNASDKEHLKEKGDQEDGKESFLKGHAHMHAELCGIKMTTSPSRPLLTLKFHEDCCPPQVLVPVKSHRRVLKPSSRLLQSTTWRWFDVLLGGGKTSGKIKKETSTCWKLRPGSSPGLRNCRCGPGAVVTVSPSHASELGWTSSSASFSPFSSKTFFLPPTDIRDSQGNRHLSCSLGIVPPYPGHGGRLLHSQLEDRKTQGGIPRSLPPATPNPLPFLLKSLNPRDTSASASSLFLSRFVCGTPTQPSWREWRKVHPLMSTLNIREEKKNKKEDEEMKASEANHGVEGNPDENKNKAADRTKRETEKEQKRSRGGGGEEKEGSSASIGRSRIADIVAFLESANETSDDDDLTLDPRLYIALLLALIGGVCIVSPCIISLYNCYKHPRDCGRGVRSWCCYCCLDRHTAVHPHPISHDDTSTSDSGLFDVDEGQEEEEEAFYEQEKAHLSMGGGVHGHQIDPRFDRLSLKKQRSEATDHSKSTTTGSGTVAAAVMSTVVGAGTLSRGISGGTTSNADYEPFFAITGDDDVDEDEDHEGEGTEHINHHMFT</sequence>
<reference evidence="3 4" key="1">
    <citation type="journal article" date="2017" name="Int. J. Parasitol.">
        <title>The genome of the protozoan parasite Cystoisospora suis and a reverse vaccinology approach to identify vaccine candidates.</title>
        <authorList>
            <person name="Palmieri N."/>
            <person name="Shrestha A."/>
            <person name="Ruttkowski B."/>
            <person name="Beck T."/>
            <person name="Vogl C."/>
            <person name="Tomley F."/>
            <person name="Blake D.P."/>
            <person name="Joachim A."/>
        </authorList>
    </citation>
    <scope>NUCLEOTIDE SEQUENCE [LARGE SCALE GENOMIC DNA]</scope>
    <source>
        <strain evidence="3 4">Wien I</strain>
    </source>
</reference>
<dbReference type="EMBL" id="MIGC01000174">
    <property type="protein sequence ID" value="PHJ25733.1"/>
    <property type="molecule type" value="Genomic_DNA"/>
</dbReference>
<name>A0A2C6LH07_9APIC</name>
<keyword evidence="4" id="KW-1185">Reference proteome</keyword>
<keyword evidence="2" id="KW-0472">Membrane</keyword>
<dbReference type="VEuPathDB" id="ToxoDB:CSUI_000423"/>
<feature type="compositionally biased region" description="Basic and acidic residues" evidence="1">
    <location>
        <begin position="600"/>
        <end position="629"/>
    </location>
</feature>
<feature type="compositionally biased region" description="Low complexity" evidence="1">
    <location>
        <begin position="382"/>
        <end position="395"/>
    </location>
</feature>
<feature type="region of interest" description="Disordered" evidence="1">
    <location>
        <begin position="374"/>
        <end position="395"/>
    </location>
</feature>
<dbReference type="GeneID" id="94423868"/>
<feature type="region of interest" description="Disordered" evidence="1">
    <location>
        <begin position="592"/>
        <end position="629"/>
    </location>
</feature>
<dbReference type="OrthoDB" id="10249045at2759"/>
<evidence type="ECO:0000256" key="2">
    <source>
        <dbReference type="SAM" id="Phobius"/>
    </source>
</evidence>
<feature type="compositionally biased region" description="Basic and acidic residues" evidence="1">
    <location>
        <begin position="1105"/>
        <end position="1136"/>
    </location>
</feature>
<evidence type="ECO:0000256" key="1">
    <source>
        <dbReference type="SAM" id="MobiDB-lite"/>
    </source>
</evidence>
<feature type="compositionally biased region" description="Basic and acidic residues" evidence="1">
    <location>
        <begin position="717"/>
        <end position="754"/>
    </location>
</feature>
<feature type="region of interest" description="Disordered" evidence="1">
    <location>
        <begin position="661"/>
        <end position="701"/>
    </location>
</feature>
<feature type="compositionally biased region" description="Basic and acidic residues" evidence="1">
    <location>
        <begin position="1350"/>
        <end position="1362"/>
    </location>
</feature>
<keyword evidence="2" id="KW-1133">Transmembrane helix</keyword>
<dbReference type="GO" id="GO:0004180">
    <property type="term" value="F:carboxypeptidase activity"/>
    <property type="evidence" value="ECO:0007669"/>
    <property type="project" value="UniProtKB-KW"/>
</dbReference>
<evidence type="ECO:0000313" key="3">
    <source>
        <dbReference type="EMBL" id="PHJ25733.1"/>
    </source>
</evidence>
<feature type="region of interest" description="Disordered" evidence="1">
    <location>
        <begin position="717"/>
        <end position="769"/>
    </location>
</feature>
<feature type="compositionally biased region" description="Polar residues" evidence="1">
    <location>
        <begin position="691"/>
        <end position="701"/>
    </location>
</feature>
<feature type="region of interest" description="Disordered" evidence="1">
    <location>
        <begin position="810"/>
        <end position="833"/>
    </location>
</feature>
<accession>A0A2C6LH07</accession>
<keyword evidence="3" id="KW-0645">Protease</keyword>
<proteinExistence type="predicted"/>
<protein>
    <submittedName>
        <fullName evidence="3">Zinc carboxypeptidase</fullName>
    </submittedName>
</protein>
<feature type="compositionally biased region" description="Basic and acidic residues" evidence="1">
    <location>
        <begin position="1078"/>
        <end position="1095"/>
    </location>
</feature>
<keyword evidence="3" id="KW-0121">Carboxypeptidase</keyword>
<keyword evidence="3" id="KW-0378">Hydrolase</keyword>
<gene>
    <name evidence="3" type="ORF">CSUI_000423</name>
</gene>
<feature type="region of interest" description="Disordered" evidence="1">
    <location>
        <begin position="1077"/>
        <end position="1140"/>
    </location>
</feature>
<keyword evidence="2" id="KW-0812">Transmembrane</keyword>
<feature type="compositionally biased region" description="Basic and acidic residues" evidence="1">
    <location>
        <begin position="8"/>
        <end position="22"/>
    </location>
</feature>
<feature type="region of interest" description="Disordered" evidence="1">
    <location>
        <begin position="1343"/>
        <end position="1362"/>
    </location>
</feature>